<dbReference type="GeneID" id="30980384"/>
<dbReference type="AlphaFoldDB" id="A0A1E4SRC9"/>
<dbReference type="Proteomes" id="UP000094285">
    <property type="component" value="Unassembled WGS sequence"/>
</dbReference>
<evidence type="ECO:0000313" key="2">
    <source>
        <dbReference type="EMBL" id="ODV81997.1"/>
    </source>
</evidence>
<keyword evidence="3" id="KW-1185">Reference proteome</keyword>
<protein>
    <submittedName>
        <fullName evidence="2">Uncharacterized protein</fullName>
    </submittedName>
</protein>
<evidence type="ECO:0000256" key="1">
    <source>
        <dbReference type="SAM" id="MobiDB-lite"/>
    </source>
</evidence>
<proteinExistence type="predicted"/>
<gene>
    <name evidence="2" type="ORF">CANTADRAFT_131374</name>
</gene>
<sequence length="115" mass="12816">MTAGGTPSPNPVSSARSPPVPLVPAAPSPLILPPLPHFPRFRFRNPHGLLPHPPNRRLCVGPARFYRPTVSHHYLRGASEIPRRACVCSSLRVGRATPRFAPRQYFTRCTLPPWR</sequence>
<dbReference type="RefSeq" id="XP_020067119.1">
    <property type="nucleotide sequence ID" value="XM_020206247.1"/>
</dbReference>
<feature type="region of interest" description="Disordered" evidence="1">
    <location>
        <begin position="1"/>
        <end position="20"/>
    </location>
</feature>
<dbReference type="EMBL" id="KV453909">
    <property type="protein sequence ID" value="ODV81997.1"/>
    <property type="molecule type" value="Genomic_DNA"/>
</dbReference>
<accession>A0A1E4SRC9</accession>
<evidence type="ECO:0000313" key="3">
    <source>
        <dbReference type="Proteomes" id="UP000094285"/>
    </source>
</evidence>
<name>A0A1E4SRC9_9ASCO</name>
<organism evidence="2 3">
    <name type="scientific">Suhomyces tanzawaensis NRRL Y-17324</name>
    <dbReference type="NCBI Taxonomy" id="984487"/>
    <lineage>
        <taxon>Eukaryota</taxon>
        <taxon>Fungi</taxon>
        <taxon>Dikarya</taxon>
        <taxon>Ascomycota</taxon>
        <taxon>Saccharomycotina</taxon>
        <taxon>Pichiomycetes</taxon>
        <taxon>Debaryomycetaceae</taxon>
        <taxon>Suhomyces</taxon>
    </lineage>
</organism>
<reference evidence="3" key="1">
    <citation type="submission" date="2016-05" db="EMBL/GenBank/DDBJ databases">
        <title>Comparative genomics of biotechnologically important yeasts.</title>
        <authorList>
            <consortium name="DOE Joint Genome Institute"/>
            <person name="Riley R."/>
            <person name="Haridas S."/>
            <person name="Wolfe K.H."/>
            <person name="Lopes M.R."/>
            <person name="Hittinger C.T."/>
            <person name="Goker M."/>
            <person name="Salamov A."/>
            <person name="Wisecaver J."/>
            <person name="Long T.M."/>
            <person name="Aerts A.L."/>
            <person name="Barry K."/>
            <person name="Choi C."/>
            <person name="Clum A."/>
            <person name="Coughlan A.Y."/>
            <person name="Deshpande S."/>
            <person name="Douglass A.P."/>
            <person name="Hanson S.J."/>
            <person name="Klenk H.-P."/>
            <person name="Labutti K."/>
            <person name="Lapidus A."/>
            <person name="Lindquist E."/>
            <person name="Lipzen A."/>
            <person name="Meier-Kolthoff J.P."/>
            <person name="Ohm R.A."/>
            <person name="Otillar R.P."/>
            <person name="Pangilinan J."/>
            <person name="Peng Y."/>
            <person name="Rokas A."/>
            <person name="Rosa C.A."/>
            <person name="Scheuner C."/>
            <person name="Sibirny A.A."/>
            <person name="Slot J.C."/>
            <person name="Stielow J.B."/>
            <person name="Sun H."/>
            <person name="Kurtzman C.P."/>
            <person name="Blackwell M."/>
            <person name="Grigoriev I.V."/>
            <person name="Jeffries T.W."/>
        </authorList>
    </citation>
    <scope>NUCLEOTIDE SEQUENCE [LARGE SCALE GENOMIC DNA]</scope>
    <source>
        <strain evidence="3">NRRL Y-17324</strain>
    </source>
</reference>